<dbReference type="EMBL" id="KQ086020">
    <property type="protein sequence ID" value="KLO10654.1"/>
    <property type="molecule type" value="Genomic_DNA"/>
</dbReference>
<dbReference type="Proteomes" id="UP000053477">
    <property type="component" value="Unassembled WGS sequence"/>
</dbReference>
<sequence>MNQTLANFDTFAGRKLSCSLQYALQLTGSPIPGVLVKGGLEFPHYETYSLYFFHHTRNFKTITISPQYRISRKSRIDNKSRDDKPTISSTWPDFAILRSISEKDTAHSNWLFQSRIVLAVVEIKSLSGFVGPNFTEQQVYDALERHLTSGELQAKKQAKYVFASAPKQKFVFAIHGAGPYWKYILYERSKTSPIRMKNDDEDEYAEKKVRVTASRNMSRLQKLGTTDSAAQFARMMALIKEKLGIPNDGDW</sequence>
<evidence type="ECO:0000313" key="1">
    <source>
        <dbReference type="EMBL" id="KLO10654.1"/>
    </source>
</evidence>
<keyword evidence="2" id="KW-1185">Reference proteome</keyword>
<evidence type="ECO:0000313" key="2">
    <source>
        <dbReference type="Proteomes" id="UP000053477"/>
    </source>
</evidence>
<name>A0A0H2RFR5_9AGAM</name>
<proteinExistence type="predicted"/>
<accession>A0A0H2RFR5</accession>
<gene>
    <name evidence="1" type="ORF">SCHPADRAFT_999418</name>
</gene>
<organism evidence="1 2">
    <name type="scientific">Schizopora paradoxa</name>
    <dbReference type="NCBI Taxonomy" id="27342"/>
    <lineage>
        <taxon>Eukaryota</taxon>
        <taxon>Fungi</taxon>
        <taxon>Dikarya</taxon>
        <taxon>Basidiomycota</taxon>
        <taxon>Agaricomycotina</taxon>
        <taxon>Agaricomycetes</taxon>
        <taxon>Hymenochaetales</taxon>
        <taxon>Schizoporaceae</taxon>
        <taxon>Schizopora</taxon>
    </lineage>
</organism>
<reference evidence="1 2" key="1">
    <citation type="submission" date="2015-04" db="EMBL/GenBank/DDBJ databases">
        <title>Complete genome sequence of Schizopora paradoxa KUC8140, a cosmopolitan wood degrader in East Asia.</title>
        <authorList>
            <consortium name="DOE Joint Genome Institute"/>
            <person name="Min B."/>
            <person name="Park H."/>
            <person name="Jang Y."/>
            <person name="Kim J.-J."/>
            <person name="Kim K.H."/>
            <person name="Pangilinan J."/>
            <person name="Lipzen A."/>
            <person name="Riley R."/>
            <person name="Grigoriev I.V."/>
            <person name="Spatafora J.W."/>
            <person name="Choi I.-G."/>
        </authorList>
    </citation>
    <scope>NUCLEOTIDE SEQUENCE [LARGE SCALE GENOMIC DNA]</scope>
    <source>
        <strain evidence="1 2">KUC8140</strain>
    </source>
</reference>
<dbReference type="AlphaFoldDB" id="A0A0H2RFR5"/>
<protein>
    <submittedName>
        <fullName evidence="1">Uncharacterized protein</fullName>
    </submittedName>
</protein>
<dbReference type="InParanoid" id="A0A0H2RFR5"/>